<dbReference type="InterPro" id="IPR043129">
    <property type="entry name" value="ATPase_NBD"/>
</dbReference>
<dbReference type="PANTHER" id="PTHR43190">
    <property type="entry name" value="N-ACETYL-D-GLUCOSAMINE KINASE"/>
    <property type="match status" value="1"/>
</dbReference>
<dbReference type="SUPFAM" id="SSF53067">
    <property type="entry name" value="Actin-like ATPase domain"/>
    <property type="match status" value="2"/>
</dbReference>
<evidence type="ECO:0000313" key="3">
    <source>
        <dbReference type="Proteomes" id="UP000608420"/>
    </source>
</evidence>
<evidence type="ECO:0000259" key="1">
    <source>
        <dbReference type="Pfam" id="PF01869"/>
    </source>
</evidence>
<dbReference type="Proteomes" id="UP000608420">
    <property type="component" value="Unassembled WGS sequence"/>
</dbReference>
<dbReference type="InterPro" id="IPR002731">
    <property type="entry name" value="ATPase_BadF"/>
</dbReference>
<proteinExistence type="predicted"/>
<dbReference type="Pfam" id="PF01869">
    <property type="entry name" value="BcrAD_BadFG"/>
    <property type="match status" value="1"/>
</dbReference>
<keyword evidence="3" id="KW-1185">Reference proteome</keyword>
<sequence>MRYAAGLDGGGTKTKVVIADEHGQMVESFASGPINYNGQDEGVVERNIGEIIARVGAVCGGLEHCVQICVGAAGISAAGVTERLSAAVRAAGYVGGLTLAGDHETALYGALSRPPGLILIAGTGSICYGRNEQGSSHRTGGMGHLIDDEGSGYSVGRELLSALVQAHDGRIPPTVISGLIYEKLQLPAGALNEVIRFVYDPHRTKKEIAALAPLLTEACSVGDAAALDIAQRSAAALFELIVPVAERLGLQKGRLALAGSVLLHNSHIQNALRERIAGRYAGMTCILPQHDAAWGAMMMAWEQHKI</sequence>
<organism evidence="2 3">
    <name type="scientific">Paenibacillus aceti</name>
    <dbReference type="NCBI Taxonomy" id="1820010"/>
    <lineage>
        <taxon>Bacteria</taxon>
        <taxon>Bacillati</taxon>
        <taxon>Bacillota</taxon>
        <taxon>Bacilli</taxon>
        <taxon>Bacillales</taxon>
        <taxon>Paenibacillaceae</taxon>
        <taxon>Paenibacillus</taxon>
    </lineage>
</organism>
<protein>
    <submittedName>
        <fullName evidence="2">N-acetylmuramic acid/N-acetylglucosamine kinase</fullName>
    </submittedName>
</protein>
<comment type="caution">
    <text evidence="2">The sequence shown here is derived from an EMBL/GenBank/DDBJ whole genome shotgun (WGS) entry which is preliminary data.</text>
</comment>
<reference evidence="3" key="1">
    <citation type="journal article" date="2019" name="Int. J. Syst. Evol. Microbiol.">
        <title>The Global Catalogue of Microorganisms (GCM) 10K type strain sequencing project: providing services to taxonomists for standard genome sequencing and annotation.</title>
        <authorList>
            <consortium name="The Broad Institute Genomics Platform"/>
            <consortium name="The Broad Institute Genome Sequencing Center for Infectious Disease"/>
            <person name="Wu L."/>
            <person name="Ma J."/>
        </authorList>
    </citation>
    <scope>NUCLEOTIDE SEQUENCE [LARGE SCALE GENOMIC DNA]</scope>
    <source>
        <strain evidence="3">CGMCC 1.15420</strain>
    </source>
</reference>
<dbReference type="PANTHER" id="PTHR43190:SF3">
    <property type="entry name" value="N-ACETYL-D-GLUCOSAMINE KINASE"/>
    <property type="match status" value="1"/>
</dbReference>
<dbReference type="RefSeq" id="WP_120463694.1">
    <property type="nucleotide sequence ID" value="NZ_BMIW01000025.1"/>
</dbReference>
<keyword evidence="2" id="KW-0808">Transferase</keyword>
<accession>A0ABQ1W013</accession>
<feature type="domain" description="ATPase BadF/BadG/BcrA/BcrD type" evidence="1">
    <location>
        <begin position="6"/>
        <end position="300"/>
    </location>
</feature>
<dbReference type="Gene3D" id="3.30.420.40">
    <property type="match status" value="2"/>
</dbReference>
<name>A0ABQ1W013_9BACL</name>
<keyword evidence="2" id="KW-0418">Kinase</keyword>
<dbReference type="GO" id="GO:0016301">
    <property type="term" value="F:kinase activity"/>
    <property type="evidence" value="ECO:0007669"/>
    <property type="project" value="UniProtKB-KW"/>
</dbReference>
<gene>
    <name evidence="2" type="primary">murK</name>
    <name evidence="2" type="ORF">GCM10010913_32280</name>
</gene>
<dbReference type="EMBL" id="BMIW01000025">
    <property type="protein sequence ID" value="GGG08042.1"/>
    <property type="molecule type" value="Genomic_DNA"/>
</dbReference>
<evidence type="ECO:0000313" key="2">
    <source>
        <dbReference type="EMBL" id="GGG08042.1"/>
    </source>
</evidence>
<dbReference type="InterPro" id="IPR052519">
    <property type="entry name" value="Euk-type_GlcNAc_Kinase"/>
</dbReference>